<organism evidence="2">
    <name type="scientific">bioreactor metagenome</name>
    <dbReference type="NCBI Taxonomy" id="1076179"/>
    <lineage>
        <taxon>unclassified sequences</taxon>
        <taxon>metagenomes</taxon>
        <taxon>ecological metagenomes</taxon>
    </lineage>
</organism>
<feature type="transmembrane region" description="Helical" evidence="1">
    <location>
        <begin position="21"/>
        <end position="52"/>
    </location>
</feature>
<dbReference type="AlphaFoldDB" id="A0A645HHG2"/>
<proteinExistence type="predicted"/>
<sequence>MRGSTVRNKKKEVEKIKWIGLLFLALALFLVALSTRIYVINVVVIGLSLYIYGKGDRILFKEYNEARNRKIEEVEVVREATRNVLQSKKIFKMKEE</sequence>
<keyword evidence="1" id="KW-0812">Transmembrane</keyword>
<dbReference type="EMBL" id="VSSQ01093603">
    <property type="protein sequence ID" value="MPN38397.1"/>
    <property type="molecule type" value="Genomic_DNA"/>
</dbReference>
<reference evidence="2" key="1">
    <citation type="submission" date="2019-08" db="EMBL/GenBank/DDBJ databases">
        <authorList>
            <person name="Kucharzyk K."/>
            <person name="Murdoch R.W."/>
            <person name="Higgins S."/>
            <person name="Loffler F."/>
        </authorList>
    </citation>
    <scope>NUCLEOTIDE SEQUENCE</scope>
</reference>
<gene>
    <name evidence="2" type="ORF">SDC9_185921</name>
</gene>
<evidence type="ECO:0000313" key="2">
    <source>
        <dbReference type="EMBL" id="MPN38397.1"/>
    </source>
</evidence>
<accession>A0A645HHG2</accession>
<keyword evidence="1" id="KW-1133">Transmembrane helix</keyword>
<evidence type="ECO:0000256" key="1">
    <source>
        <dbReference type="SAM" id="Phobius"/>
    </source>
</evidence>
<name>A0A645HHG2_9ZZZZ</name>
<comment type="caution">
    <text evidence="2">The sequence shown here is derived from an EMBL/GenBank/DDBJ whole genome shotgun (WGS) entry which is preliminary data.</text>
</comment>
<protein>
    <submittedName>
        <fullName evidence="2">Uncharacterized protein</fullName>
    </submittedName>
</protein>
<keyword evidence="1" id="KW-0472">Membrane</keyword>